<evidence type="ECO:0000256" key="7">
    <source>
        <dbReference type="PIRSR" id="PIRSR639901-1"/>
    </source>
</evidence>
<comment type="similarity">
    <text evidence="8">Belongs to the glycosyltransferase group 1 family.</text>
</comment>
<evidence type="ECO:0000259" key="9">
    <source>
        <dbReference type="Pfam" id="PF04413"/>
    </source>
</evidence>
<keyword evidence="4 8" id="KW-0808">Transferase</keyword>
<organism evidence="10 11">
    <name type="scientific">Desulfamplus magnetovallimortis</name>
    <dbReference type="NCBI Taxonomy" id="1246637"/>
    <lineage>
        <taxon>Bacteria</taxon>
        <taxon>Pseudomonadati</taxon>
        <taxon>Thermodesulfobacteriota</taxon>
        <taxon>Desulfobacteria</taxon>
        <taxon>Desulfobacterales</taxon>
        <taxon>Desulfobacteraceae</taxon>
        <taxon>Desulfamplus</taxon>
    </lineage>
</organism>
<comment type="pathway">
    <text evidence="1 8">Bacterial outer membrane biogenesis; LPS core biosynthesis.</text>
</comment>
<dbReference type="Gene3D" id="3.40.50.11720">
    <property type="entry name" value="3-Deoxy-D-manno-octulosonic-acid transferase, N-terminal domain"/>
    <property type="match status" value="1"/>
</dbReference>
<evidence type="ECO:0000256" key="6">
    <source>
        <dbReference type="ARBA" id="ARBA00049183"/>
    </source>
</evidence>
<evidence type="ECO:0000256" key="3">
    <source>
        <dbReference type="ARBA" id="ARBA00019077"/>
    </source>
</evidence>
<comment type="subcellular location">
    <subcellularLocation>
        <location evidence="8">Cell membrane</location>
    </subcellularLocation>
</comment>
<dbReference type="GO" id="GO:0005886">
    <property type="term" value="C:plasma membrane"/>
    <property type="evidence" value="ECO:0007669"/>
    <property type="project" value="UniProtKB-SubCell"/>
</dbReference>
<comment type="catalytic activity">
    <reaction evidence="6 8">
        <text>lipid IVA (E. coli) + CMP-3-deoxy-beta-D-manno-octulosonate = alpha-Kdo-(2-&gt;6)-lipid IVA (E. coli) + CMP + H(+)</text>
        <dbReference type="Rhea" id="RHEA:28066"/>
        <dbReference type="ChEBI" id="CHEBI:15378"/>
        <dbReference type="ChEBI" id="CHEBI:58603"/>
        <dbReference type="ChEBI" id="CHEBI:60364"/>
        <dbReference type="ChEBI" id="CHEBI:60377"/>
        <dbReference type="ChEBI" id="CHEBI:85987"/>
        <dbReference type="EC" id="2.4.99.12"/>
    </reaction>
</comment>
<dbReference type="InterPro" id="IPR038107">
    <property type="entry name" value="Glycos_transf_N_sf"/>
</dbReference>
<keyword evidence="8" id="KW-0472">Membrane</keyword>
<gene>
    <name evidence="10" type="ORF">MTBBW1_150020</name>
</gene>
<keyword evidence="11" id="KW-1185">Reference proteome</keyword>
<evidence type="ECO:0000313" key="10">
    <source>
        <dbReference type="EMBL" id="SLM28749.1"/>
    </source>
</evidence>
<keyword evidence="8" id="KW-0448">Lipopolysaccharide biosynthesis</keyword>
<feature type="active site" description="Proton acceptor" evidence="7">
    <location>
        <position position="42"/>
    </location>
</feature>
<dbReference type="InterPro" id="IPR007507">
    <property type="entry name" value="Glycos_transf_N"/>
</dbReference>
<dbReference type="InterPro" id="IPR039901">
    <property type="entry name" value="Kdotransferase"/>
</dbReference>
<dbReference type="Proteomes" id="UP000191931">
    <property type="component" value="Unassembled WGS sequence"/>
</dbReference>
<name>A0A1W1H8F7_9BACT</name>
<protein>
    <recommendedName>
        <fullName evidence="3 8">3-deoxy-D-manno-octulosonic acid transferase</fullName>
        <shortName evidence="8">Kdo transferase</shortName>
        <ecNumber evidence="2 8">2.4.99.12</ecNumber>
    </recommendedName>
    <alternativeName>
        <fullName evidence="5 8">Lipid IV(A) 3-deoxy-D-manno-octulosonic acid transferase</fullName>
    </alternativeName>
</protein>
<dbReference type="STRING" id="1246637.MTBBW1_150020"/>
<evidence type="ECO:0000256" key="8">
    <source>
        <dbReference type="RuleBase" id="RU365103"/>
    </source>
</evidence>
<dbReference type="PANTHER" id="PTHR42755:SF1">
    <property type="entry name" value="3-DEOXY-D-MANNO-OCTULOSONIC ACID TRANSFERASE, MITOCHONDRIAL-RELATED"/>
    <property type="match status" value="1"/>
</dbReference>
<evidence type="ECO:0000313" key="11">
    <source>
        <dbReference type="Proteomes" id="UP000191931"/>
    </source>
</evidence>
<keyword evidence="8" id="KW-1003">Cell membrane</keyword>
<dbReference type="GO" id="GO:0009245">
    <property type="term" value="P:lipid A biosynthetic process"/>
    <property type="evidence" value="ECO:0007669"/>
    <property type="project" value="TreeGrafter"/>
</dbReference>
<dbReference type="GO" id="GO:0043842">
    <property type="term" value="F:Kdo transferase activity"/>
    <property type="evidence" value="ECO:0007669"/>
    <property type="project" value="UniProtKB-EC"/>
</dbReference>
<accession>A0A1W1H8F7</accession>
<dbReference type="EC" id="2.4.99.12" evidence="2 8"/>
<dbReference type="Pfam" id="PF04413">
    <property type="entry name" value="Glycos_transf_N"/>
    <property type="match status" value="1"/>
</dbReference>
<evidence type="ECO:0000256" key="5">
    <source>
        <dbReference type="ARBA" id="ARBA00031445"/>
    </source>
</evidence>
<evidence type="ECO:0000256" key="2">
    <source>
        <dbReference type="ARBA" id="ARBA00012621"/>
    </source>
</evidence>
<reference evidence="10 11" key="1">
    <citation type="submission" date="2017-03" db="EMBL/GenBank/DDBJ databases">
        <authorList>
            <person name="Afonso C.L."/>
            <person name="Miller P.J."/>
            <person name="Scott M.A."/>
            <person name="Spackman E."/>
            <person name="Goraichik I."/>
            <person name="Dimitrov K.M."/>
            <person name="Suarez D.L."/>
            <person name="Swayne D.E."/>
        </authorList>
    </citation>
    <scope>NUCLEOTIDE SEQUENCE [LARGE SCALE GENOMIC DNA]</scope>
    <source>
        <strain evidence="10">PRJEB14757</strain>
    </source>
</reference>
<dbReference type="AlphaFoldDB" id="A0A1W1H8F7"/>
<sequence>MFWLFSGKRRATMRHRLGLSSLISKKKEGMRRIWVHALSVGEAKSIIPLVRLLEKNYISKGFEIIVTVSTQGGFEVARQYFTKRENRSPSIHHSSISCIKREPVASNNKSSLSCSNKEFTPSNKDSLLEEIPCSSEHIHEIGYFPYDFFFQLLLSAKG</sequence>
<feature type="domain" description="3-deoxy-D-manno-octulosonic-acid transferase N-terminal" evidence="9">
    <location>
        <begin position="13"/>
        <end position="84"/>
    </location>
</feature>
<evidence type="ECO:0000256" key="1">
    <source>
        <dbReference type="ARBA" id="ARBA00004713"/>
    </source>
</evidence>
<evidence type="ECO:0000256" key="4">
    <source>
        <dbReference type="ARBA" id="ARBA00022679"/>
    </source>
</evidence>
<dbReference type="EMBL" id="FWEV01000057">
    <property type="protein sequence ID" value="SLM28749.1"/>
    <property type="molecule type" value="Genomic_DNA"/>
</dbReference>
<comment type="function">
    <text evidence="8">Involved in lipopolysaccharide (LPS) biosynthesis. Catalyzes the transfer of 3-deoxy-D-manno-octulosonate (Kdo) residue(s) from CMP-Kdo to lipid IV(A), the tetraacyldisaccharide-1,4'-bisphosphate precursor of lipid A.</text>
</comment>
<proteinExistence type="inferred from homology"/>
<dbReference type="GO" id="GO:0009244">
    <property type="term" value="P:lipopolysaccharide core region biosynthetic process"/>
    <property type="evidence" value="ECO:0007669"/>
    <property type="project" value="UniProtKB-UniRule"/>
</dbReference>
<dbReference type="PANTHER" id="PTHR42755">
    <property type="entry name" value="3-DEOXY-MANNO-OCTULOSONATE CYTIDYLYLTRANSFERASE"/>
    <property type="match status" value="1"/>
</dbReference>